<dbReference type="CTD" id="20199485"/>
<reference evidence="2" key="3">
    <citation type="submission" date="2015-06" db="UniProtKB">
        <authorList>
            <consortium name="EnsemblMetazoa"/>
        </authorList>
    </citation>
    <scope>IDENTIFICATION</scope>
</reference>
<dbReference type="GeneID" id="20199485"/>
<dbReference type="InParanoid" id="T1ESD5"/>
<dbReference type="Proteomes" id="UP000015101">
    <property type="component" value="Unassembled WGS sequence"/>
</dbReference>
<protein>
    <submittedName>
        <fullName evidence="1 2">Uncharacterized protein</fullName>
    </submittedName>
</protein>
<name>T1ESD5_HELRO</name>
<evidence type="ECO:0000313" key="3">
    <source>
        <dbReference type="Proteomes" id="UP000015101"/>
    </source>
</evidence>
<dbReference type="HOGENOM" id="CLU_1798546_0_0_1"/>
<reference evidence="3" key="1">
    <citation type="submission" date="2012-12" db="EMBL/GenBank/DDBJ databases">
        <authorList>
            <person name="Hellsten U."/>
            <person name="Grimwood J."/>
            <person name="Chapman J.A."/>
            <person name="Shapiro H."/>
            <person name="Aerts A."/>
            <person name="Otillar R.P."/>
            <person name="Terry A.Y."/>
            <person name="Boore J.L."/>
            <person name="Simakov O."/>
            <person name="Marletaz F."/>
            <person name="Cho S.-J."/>
            <person name="Edsinger-Gonzales E."/>
            <person name="Havlak P."/>
            <person name="Kuo D.-H."/>
            <person name="Larsson T."/>
            <person name="Lv J."/>
            <person name="Arendt D."/>
            <person name="Savage R."/>
            <person name="Osoegawa K."/>
            <person name="de Jong P."/>
            <person name="Lindberg D.R."/>
            <person name="Seaver E.C."/>
            <person name="Weisblat D.A."/>
            <person name="Putnam N.H."/>
            <person name="Grigoriev I.V."/>
            <person name="Rokhsar D.S."/>
        </authorList>
    </citation>
    <scope>NUCLEOTIDE SEQUENCE</scope>
</reference>
<gene>
    <name evidence="2" type="primary">20199485</name>
    <name evidence="1" type="ORF">HELRODRAFT_162223</name>
</gene>
<evidence type="ECO:0000313" key="2">
    <source>
        <dbReference type="EnsemblMetazoa" id="HelroP162223"/>
    </source>
</evidence>
<sequence>MVQYFLSRVDIKLHQRQQQQTYNIINENLSSSSNVINNNTINTINNNINNNNINNNNINNNINIKNINNNNINNNINIKNINNNNINNNISINNDKIETWIERSESNSTGIVSQSHRYCIGISVLYHITDIVSYHQYSIASSVF</sequence>
<organism evidence="2 3">
    <name type="scientific">Helobdella robusta</name>
    <name type="common">Californian leech</name>
    <dbReference type="NCBI Taxonomy" id="6412"/>
    <lineage>
        <taxon>Eukaryota</taxon>
        <taxon>Metazoa</taxon>
        <taxon>Spiralia</taxon>
        <taxon>Lophotrochozoa</taxon>
        <taxon>Annelida</taxon>
        <taxon>Clitellata</taxon>
        <taxon>Hirudinea</taxon>
        <taxon>Rhynchobdellida</taxon>
        <taxon>Glossiphoniidae</taxon>
        <taxon>Helobdella</taxon>
    </lineage>
</organism>
<dbReference type="KEGG" id="hro:HELRODRAFT_162223"/>
<dbReference type="EMBL" id="KB097143">
    <property type="protein sequence ID" value="ESN98768.1"/>
    <property type="molecule type" value="Genomic_DNA"/>
</dbReference>
<reference evidence="1 3" key="2">
    <citation type="journal article" date="2013" name="Nature">
        <title>Insights into bilaterian evolution from three spiralian genomes.</title>
        <authorList>
            <person name="Simakov O."/>
            <person name="Marletaz F."/>
            <person name="Cho S.J."/>
            <person name="Edsinger-Gonzales E."/>
            <person name="Havlak P."/>
            <person name="Hellsten U."/>
            <person name="Kuo D.H."/>
            <person name="Larsson T."/>
            <person name="Lv J."/>
            <person name="Arendt D."/>
            <person name="Savage R."/>
            <person name="Osoegawa K."/>
            <person name="de Jong P."/>
            <person name="Grimwood J."/>
            <person name="Chapman J.A."/>
            <person name="Shapiro H."/>
            <person name="Aerts A."/>
            <person name="Otillar R.P."/>
            <person name="Terry A.Y."/>
            <person name="Boore J.L."/>
            <person name="Grigoriev I.V."/>
            <person name="Lindberg D.R."/>
            <person name="Seaver E.C."/>
            <person name="Weisblat D.A."/>
            <person name="Putnam N.H."/>
            <person name="Rokhsar D.S."/>
        </authorList>
    </citation>
    <scope>NUCLEOTIDE SEQUENCE</scope>
</reference>
<proteinExistence type="predicted"/>
<dbReference type="AlphaFoldDB" id="T1ESD5"/>
<dbReference type="EnsemblMetazoa" id="HelroT162223">
    <property type="protein sequence ID" value="HelroP162223"/>
    <property type="gene ID" value="HelroG162223"/>
</dbReference>
<dbReference type="EMBL" id="AMQM01001052">
    <property type="status" value="NOT_ANNOTATED_CDS"/>
    <property type="molecule type" value="Genomic_DNA"/>
</dbReference>
<evidence type="ECO:0000313" key="1">
    <source>
        <dbReference type="EMBL" id="ESN98768.1"/>
    </source>
</evidence>
<keyword evidence="3" id="KW-1185">Reference proteome</keyword>
<dbReference type="RefSeq" id="XP_009022739.1">
    <property type="nucleotide sequence ID" value="XM_009024491.1"/>
</dbReference>
<accession>T1ESD5</accession>